<evidence type="ECO:0000313" key="2">
    <source>
        <dbReference type="EMBL" id="CAG2241067.1"/>
    </source>
</evidence>
<dbReference type="Proteomes" id="UP000683360">
    <property type="component" value="Unassembled WGS sequence"/>
</dbReference>
<reference evidence="2" key="1">
    <citation type="submission" date="2021-03" db="EMBL/GenBank/DDBJ databases">
        <authorList>
            <person name="Bekaert M."/>
        </authorList>
    </citation>
    <scope>NUCLEOTIDE SEQUENCE</scope>
</reference>
<sequence>MGLEFEAFNSGHRRKFNSRAALRMQSSISDDEEGPEKHMNSIIDRLAKIENKQSQHKPMINFISDRYKKFLSILESQRPDKIYEGIQLKLANGEIIKTMGKADFDIKIMAKYGNSEEQGIQMNGVLKRQADAFANSKNELGSTDLIKHKINTADATPIKQSPRRLPLAKQEVEDR</sequence>
<feature type="region of interest" description="Disordered" evidence="1">
    <location>
        <begin position="151"/>
        <end position="175"/>
    </location>
</feature>
<keyword evidence="3" id="KW-1185">Reference proteome</keyword>
<evidence type="ECO:0000313" key="3">
    <source>
        <dbReference type="Proteomes" id="UP000683360"/>
    </source>
</evidence>
<accession>A0A8S3UFK6</accession>
<proteinExistence type="predicted"/>
<name>A0A8S3UFK6_MYTED</name>
<organism evidence="2 3">
    <name type="scientific">Mytilus edulis</name>
    <name type="common">Blue mussel</name>
    <dbReference type="NCBI Taxonomy" id="6550"/>
    <lineage>
        <taxon>Eukaryota</taxon>
        <taxon>Metazoa</taxon>
        <taxon>Spiralia</taxon>
        <taxon>Lophotrochozoa</taxon>
        <taxon>Mollusca</taxon>
        <taxon>Bivalvia</taxon>
        <taxon>Autobranchia</taxon>
        <taxon>Pteriomorphia</taxon>
        <taxon>Mytilida</taxon>
        <taxon>Mytiloidea</taxon>
        <taxon>Mytilidae</taxon>
        <taxon>Mytilinae</taxon>
        <taxon>Mytilus</taxon>
    </lineage>
</organism>
<protein>
    <submittedName>
        <fullName evidence="2">Uncharacterized protein</fullName>
    </submittedName>
</protein>
<gene>
    <name evidence="2" type="ORF">MEDL_53339</name>
</gene>
<comment type="caution">
    <text evidence="2">The sequence shown here is derived from an EMBL/GenBank/DDBJ whole genome shotgun (WGS) entry which is preliminary data.</text>
</comment>
<dbReference type="OrthoDB" id="6156608at2759"/>
<dbReference type="EMBL" id="CAJPWZ010002579">
    <property type="protein sequence ID" value="CAG2241067.1"/>
    <property type="molecule type" value="Genomic_DNA"/>
</dbReference>
<dbReference type="AlphaFoldDB" id="A0A8S3UFK6"/>
<evidence type="ECO:0000256" key="1">
    <source>
        <dbReference type="SAM" id="MobiDB-lite"/>
    </source>
</evidence>